<evidence type="ECO:0000256" key="9">
    <source>
        <dbReference type="ARBA" id="ARBA00025042"/>
    </source>
</evidence>
<dbReference type="InterPro" id="IPR001114">
    <property type="entry name" value="Adenylosuccinate_synthetase"/>
</dbReference>
<dbReference type="GO" id="GO:0004019">
    <property type="term" value="F:adenylosuccinate synthase activity"/>
    <property type="evidence" value="ECO:0007669"/>
    <property type="project" value="UniProtKB-UniRule"/>
</dbReference>
<keyword evidence="4 11" id="KW-0479">Metal-binding</keyword>
<feature type="binding site" evidence="11">
    <location>
        <begin position="436"/>
        <end position="439"/>
    </location>
    <ligand>
        <name>GTP</name>
        <dbReference type="ChEBI" id="CHEBI:37565"/>
    </ligand>
</feature>
<dbReference type="Gene3D" id="3.90.170.10">
    <property type="entry name" value="Adenylosuccinate Synthetase, subunit A, domain 3"/>
    <property type="match status" value="1"/>
</dbReference>
<dbReference type="GO" id="GO:0044208">
    <property type="term" value="P:'de novo' AMP biosynthetic process"/>
    <property type="evidence" value="ECO:0007669"/>
    <property type="project" value="UniProtKB-UniRule"/>
</dbReference>
<keyword evidence="8 11" id="KW-0342">GTP-binding</keyword>
<dbReference type="SMART" id="SM00788">
    <property type="entry name" value="Adenylsucc_synt"/>
    <property type="match status" value="1"/>
</dbReference>
<dbReference type="GeneID" id="105899462"/>
<dbReference type="InterPro" id="IPR027417">
    <property type="entry name" value="P-loop_NTPase"/>
</dbReference>
<dbReference type="EC" id="6.3.4.4" evidence="11"/>
<dbReference type="GO" id="GO:0005525">
    <property type="term" value="F:GTP binding"/>
    <property type="evidence" value="ECO:0007669"/>
    <property type="project" value="UniProtKB-UniRule"/>
</dbReference>
<dbReference type="NCBIfam" id="NF002223">
    <property type="entry name" value="PRK01117.1"/>
    <property type="match status" value="1"/>
</dbReference>
<keyword evidence="7 11" id="KW-0460">Magnesium</keyword>
<comment type="similarity">
    <text evidence="11 13">Belongs to the adenylosuccinate synthetase family.</text>
</comment>
<feature type="binding site" evidence="11">
    <location>
        <begin position="354"/>
        <end position="356"/>
    </location>
    <ligand>
        <name>GTP</name>
        <dbReference type="ChEBI" id="CHEBI:37565"/>
    </ligand>
</feature>
<accession>A0A6P8GDA4</accession>
<evidence type="ECO:0000256" key="11">
    <source>
        <dbReference type="HAMAP-Rule" id="MF_03126"/>
    </source>
</evidence>
<organism evidence="15 16">
    <name type="scientific">Clupea harengus</name>
    <name type="common">Atlantic herring</name>
    <dbReference type="NCBI Taxonomy" id="7950"/>
    <lineage>
        <taxon>Eukaryota</taxon>
        <taxon>Metazoa</taxon>
        <taxon>Chordata</taxon>
        <taxon>Craniata</taxon>
        <taxon>Vertebrata</taxon>
        <taxon>Euteleostomi</taxon>
        <taxon>Actinopterygii</taxon>
        <taxon>Neopterygii</taxon>
        <taxon>Teleostei</taxon>
        <taxon>Clupei</taxon>
        <taxon>Clupeiformes</taxon>
        <taxon>Clupeoidei</taxon>
        <taxon>Clupeidae</taxon>
        <taxon>Clupea</taxon>
    </lineage>
</organism>
<feature type="binding site" evidence="11">
    <location>
        <begin position="59"/>
        <end position="62"/>
    </location>
    <ligand>
        <name>IMP</name>
        <dbReference type="ChEBI" id="CHEBI:58053"/>
    </ligand>
</feature>
<dbReference type="RefSeq" id="XP_031437163.1">
    <property type="nucleotide sequence ID" value="XM_031581303.2"/>
</dbReference>
<comment type="cofactor">
    <cofactor evidence="11">
        <name>Mg(2+)</name>
        <dbReference type="ChEBI" id="CHEBI:18420"/>
    </cofactor>
    <text evidence="11">Binds 1 Mg(2+) ion per subunit.</text>
</comment>
<feature type="compositionally biased region" description="Polar residues" evidence="14">
    <location>
        <begin position="1"/>
        <end position="10"/>
    </location>
</feature>
<comment type="subunit">
    <text evidence="1 11">Homodimer.</text>
</comment>
<dbReference type="KEGG" id="char:105899462"/>
<dbReference type="GO" id="GO:0005737">
    <property type="term" value="C:cytoplasm"/>
    <property type="evidence" value="ECO:0007669"/>
    <property type="project" value="UniProtKB-SubCell"/>
</dbReference>
<feature type="binding site" evidence="11">
    <location>
        <begin position="322"/>
        <end position="328"/>
    </location>
    <ligand>
        <name>substrate</name>
    </ligand>
</feature>
<dbReference type="PANTHER" id="PTHR11846:SF2">
    <property type="entry name" value="ADENYLOSUCCINATE SYNTHETASE ISOZYME 1"/>
    <property type="match status" value="1"/>
</dbReference>
<dbReference type="SUPFAM" id="SSF52540">
    <property type="entry name" value="P-loop containing nucleoside triphosphate hydrolases"/>
    <property type="match status" value="1"/>
</dbReference>
<feature type="binding site" evidence="11">
    <location>
        <position position="262"/>
    </location>
    <ligand>
        <name>IMP</name>
        <dbReference type="ChEBI" id="CHEBI:58053"/>
    </ligand>
</feature>
<feature type="binding site" evidence="11">
    <location>
        <begin position="34"/>
        <end position="37"/>
    </location>
    <ligand>
        <name>IMP</name>
        <dbReference type="ChEBI" id="CHEBI:58053"/>
    </ligand>
</feature>
<dbReference type="InterPro" id="IPR042110">
    <property type="entry name" value="Adenylosuccinate_synth_dom2"/>
</dbReference>
<dbReference type="InterPro" id="IPR042111">
    <property type="entry name" value="Adenylosuccinate_synth_dom3"/>
</dbReference>
<evidence type="ECO:0000256" key="8">
    <source>
        <dbReference type="ARBA" id="ARBA00023134"/>
    </source>
</evidence>
<dbReference type="PROSITE" id="PS01266">
    <property type="entry name" value="ADENYLOSUCCIN_SYN_1"/>
    <property type="match status" value="1"/>
</dbReference>
<comment type="function">
    <text evidence="11">Component of the purine nucleotide cycle (PNC), which interconverts IMP and AMP to regulate the nucleotide levels in various tissues, and which contributes to glycolysis and ammoniagenesis. Catalyzes the first commited step in the biosynthesis of AMP from IMP.</text>
</comment>
<sequence length="448" mass="49566">MSAKDQTSPNAGKKRPRNDVGNRVTVVLGGQWGDEGKGKVVDLLATESDIVCRCQGGNNAGHTVVVDGKEYDFHLLPSGIINSKATSFIGNGVVIHLPGLFEEGDKNEKKGLKDWEKRVVISDRAHIVFDFHQEVDGLQEAQRKAQEGKNIGTTKKGIGPTYSSKASRTGLRICDLLADFKEFSARFKLLAQQYQSMFPTLEVDVDGQLKKLQEYAERIRPMVRDGVYFMYEALHGSPKRILVEGANAALLDIDFGTYPFVTSSNCTVGGVCTGLGIPPQNVGDVYGVVKAYTTRVGIGAFPTEQLNDVGELLQTRGHEVGVTTGRKRRCGWLDLVILRYAYMINGFTALALTKLDILDVMDEIKVGVAYKLNGKRIPYFPANLEILQKVEVEYEKLPGWKSDTSPCRKWDELPAKAQSYIRFVESHVGVPIKWVGVGKSRECMIQLF</sequence>
<feature type="binding site" evidence="11">
    <location>
        <begin position="33"/>
        <end position="39"/>
    </location>
    <ligand>
        <name>GTP</name>
        <dbReference type="ChEBI" id="CHEBI:37565"/>
    </ligand>
</feature>
<dbReference type="GO" id="GO:0000287">
    <property type="term" value="F:magnesium ion binding"/>
    <property type="evidence" value="ECO:0007669"/>
    <property type="project" value="UniProtKB-UniRule"/>
</dbReference>
<dbReference type="AlphaFoldDB" id="A0A6P8GDA4"/>
<dbReference type="NCBIfam" id="TIGR00184">
    <property type="entry name" value="purA"/>
    <property type="match status" value="1"/>
</dbReference>
<dbReference type="FunFam" id="3.90.170.10:FF:000001">
    <property type="entry name" value="Adenylosuccinate synthetase"/>
    <property type="match status" value="1"/>
</dbReference>
<keyword evidence="3 11" id="KW-0436">Ligase</keyword>
<feature type="region of interest" description="Disordered" evidence="14">
    <location>
        <begin position="1"/>
        <end position="20"/>
    </location>
</feature>
<feature type="binding site" evidence="11">
    <location>
        <position position="328"/>
    </location>
    <ligand>
        <name>GTP</name>
        <dbReference type="ChEBI" id="CHEBI:37565"/>
    </ligand>
</feature>
<keyword evidence="5 11" id="KW-0547">Nucleotide-binding</keyword>
<dbReference type="GO" id="GO:0046040">
    <property type="term" value="P:IMP metabolic process"/>
    <property type="evidence" value="ECO:0007669"/>
    <property type="project" value="TreeGrafter"/>
</dbReference>
<feature type="binding site" evidence="11">
    <location>
        <position position="326"/>
    </location>
    <ligand>
        <name>IMP</name>
        <dbReference type="ChEBI" id="CHEBI:58053"/>
    </ligand>
</feature>
<evidence type="ECO:0000256" key="4">
    <source>
        <dbReference type="ARBA" id="ARBA00022723"/>
    </source>
</evidence>
<evidence type="ECO:0000256" key="3">
    <source>
        <dbReference type="ARBA" id="ARBA00022598"/>
    </source>
</evidence>
<dbReference type="Proteomes" id="UP000515152">
    <property type="component" value="Chromosome 15"/>
</dbReference>
<keyword evidence="2 11" id="KW-0963">Cytoplasm</keyword>
<dbReference type="InterPro" id="IPR042109">
    <property type="entry name" value="Adenylosuccinate_synth_dom1"/>
</dbReference>
<evidence type="ECO:0000313" key="16">
    <source>
        <dbReference type="RefSeq" id="XP_031437163.1"/>
    </source>
</evidence>
<feature type="binding site" evidence="11">
    <location>
        <position position="247"/>
    </location>
    <ligand>
        <name>IMP</name>
        <dbReference type="ChEBI" id="CHEBI:58053"/>
    </ligand>
</feature>
<dbReference type="FunFam" id="1.10.300.10:FF:000002">
    <property type="entry name" value="Adenylosuccinate synthetase, chloroplastic"/>
    <property type="match status" value="1"/>
</dbReference>
<dbReference type="InterPro" id="IPR027509">
    <property type="entry name" value="AdSS_1_vert"/>
</dbReference>
<protein>
    <recommendedName>
        <fullName evidence="11">Adenylosuccinate synthetase isozyme 1</fullName>
        <shortName evidence="11">AMPSase 1</shortName>
        <shortName evidence="11">AdSS 1</shortName>
        <ecNumber evidence="11">6.3.4.4</ecNumber>
    </recommendedName>
    <alternativeName>
        <fullName evidence="11">Adenylosuccinate synthetase, basic isozyme</fullName>
    </alternativeName>
    <alternativeName>
        <fullName evidence="11">Adenylosuccinate synthetase, muscle isozyme</fullName>
        <shortName evidence="11">M-type adenylosuccinate synthetase</shortName>
    </alternativeName>
    <alternativeName>
        <fullName evidence="11">IMP--aspartate ligase 1</fullName>
    </alternativeName>
</protein>
<evidence type="ECO:0000256" key="12">
    <source>
        <dbReference type="PROSITE-ProRule" id="PRU10134"/>
    </source>
</evidence>
<feature type="active site" evidence="12">
    <location>
        <position position="165"/>
    </location>
</feature>
<feature type="binding site" evidence="11">
    <location>
        <position position="34"/>
    </location>
    <ligand>
        <name>substrate</name>
    </ligand>
</feature>
<comment type="function">
    <text evidence="9">Component of the purine nucleotide cycle (PNC), which interconverts IMP and AMP to regulate the nucleotide levels in various tissues, and which contributes to glycolysis and ammoniagenesis. Catalyzes the first committed step in the biosynthesis of AMP from IMP.</text>
</comment>
<dbReference type="PROSITE" id="PS00513">
    <property type="entry name" value="ADENYLOSUCCIN_SYN_2"/>
    <property type="match status" value="1"/>
</dbReference>
<dbReference type="Gene3D" id="3.40.440.10">
    <property type="entry name" value="Adenylosuccinate Synthetase, subunit A, domain 1"/>
    <property type="match status" value="1"/>
</dbReference>
<evidence type="ECO:0000256" key="6">
    <source>
        <dbReference type="ARBA" id="ARBA00022755"/>
    </source>
</evidence>
<dbReference type="Pfam" id="PF00709">
    <property type="entry name" value="Adenylsucc_synt"/>
    <property type="match status" value="1"/>
</dbReference>
<evidence type="ECO:0000313" key="15">
    <source>
        <dbReference type="Proteomes" id="UP000515152"/>
    </source>
</evidence>
<evidence type="ECO:0000256" key="13">
    <source>
        <dbReference type="RuleBase" id="RU000520"/>
    </source>
</evidence>
<dbReference type="HAMAP" id="MF_00011">
    <property type="entry name" value="Adenylosucc_synth"/>
    <property type="match status" value="1"/>
</dbReference>
<evidence type="ECO:0000256" key="1">
    <source>
        <dbReference type="ARBA" id="ARBA00011738"/>
    </source>
</evidence>
<feature type="active site" description="Proton acceptor" evidence="11">
    <location>
        <position position="34"/>
    </location>
</feature>
<dbReference type="Gene3D" id="1.10.300.10">
    <property type="entry name" value="Adenylosuccinate Synthetase, subunit A, domain 2"/>
    <property type="match status" value="1"/>
</dbReference>
<feature type="binding site" evidence="11">
    <location>
        <begin position="61"/>
        <end position="63"/>
    </location>
    <ligand>
        <name>GTP</name>
        <dbReference type="ChEBI" id="CHEBI:37565"/>
    </ligand>
</feature>
<proteinExistence type="inferred from homology"/>
<evidence type="ECO:0000256" key="5">
    <source>
        <dbReference type="ARBA" id="ARBA00022741"/>
    </source>
</evidence>
<feature type="active site" description="Proton donor" evidence="11">
    <location>
        <position position="62"/>
    </location>
</feature>
<keyword evidence="15" id="KW-1185">Reference proteome</keyword>
<evidence type="ECO:0000256" key="2">
    <source>
        <dbReference type="ARBA" id="ARBA00022490"/>
    </source>
</evidence>
<feature type="binding site" evidence="11">
    <location>
        <position position="154"/>
    </location>
    <ligand>
        <name>IMP</name>
        <dbReference type="ChEBI" id="CHEBI:58053"/>
    </ligand>
</feature>
<comment type="subcellular location">
    <subcellularLocation>
        <location evidence="11">Cytoplasm</location>
    </subcellularLocation>
</comment>
<evidence type="ECO:0000256" key="7">
    <source>
        <dbReference type="ARBA" id="ARBA00022842"/>
    </source>
</evidence>
<name>A0A6P8GDA4_CLUHA</name>
<gene>
    <name evidence="16" type="primary">LOC105899462</name>
    <name evidence="11" type="synonym">ADSS1</name>
    <name evidence="11" type="synonym">ADSSL1</name>
</gene>
<dbReference type="InterPro" id="IPR033128">
    <property type="entry name" value="Adenylosuccin_syn_Lys_AS"/>
</dbReference>
<dbReference type="UniPathway" id="UPA00075">
    <property type="reaction ID" value="UER00335"/>
</dbReference>
<feature type="binding site" evidence="11">
    <location>
        <position position="168"/>
    </location>
    <ligand>
        <name>IMP</name>
        <dbReference type="ChEBI" id="CHEBI:58053"/>
        <note>ligand shared between dimeric partners</note>
    </ligand>
</feature>
<comment type="function">
    <text evidence="13">Plays an important role in the de novo pathway of purine nucleotide biosynthesis.</text>
</comment>
<dbReference type="CDD" id="cd03108">
    <property type="entry name" value="AdSS"/>
    <property type="match status" value="1"/>
</dbReference>
<comment type="catalytic activity">
    <reaction evidence="10 11 13">
        <text>IMP + L-aspartate + GTP = N(6)-(1,2-dicarboxyethyl)-AMP + GDP + phosphate + 2 H(+)</text>
        <dbReference type="Rhea" id="RHEA:15753"/>
        <dbReference type="ChEBI" id="CHEBI:15378"/>
        <dbReference type="ChEBI" id="CHEBI:29991"/>
        <dbReference type="ChEBI" id="CHEBI:37565"/>
        <dbReference type="ChEBI" id="CHEBI:43474"/>
        <dbReference type="ChEBI" id="CHEBI:57567"/>
        <dbReference type="ChEBI" id="CHEBI:58053"/>
        <dbReference type="ChEBI" id="CHEBI:58189"/>
        <dbReference type="EC" id="6.3.4.4"/>
    </reaction>
</comment>
<dbReference type="InterPro" id="IPR018220">
    <property type="entry name" value="Adenylosuccin_syn_GTP-bd"/>
</dbReference>
<feature type="binding site" evidence="11">
    <location>
        <position position="34"/>
    </location>
    <ligand>
        <name>Mg(2+)</name>
        <dbReference type="ChEBI" id="CHEBI:18420"/>
    </ligand>
</feature>
<evidence type="ECO:0000256" key="14">
    <source>
        <dbReference type="SAM" id="MobiDB-lite"/>
    </source>
</evidence>
<reference evidence="16" key="1">
    <citation type="submission" date="2025-08" db="UniProtKB">
        <authorList>
            <consortium name="RefSeq"/>
        </authorList>
    </citation>
    <scope>IDENTIFICATION</scope>
</reference>
<keyword evidence="6 11" id="KW-0658">Purine biosynthesis</keyword>
<dbReference type="PANTHER" id="PTHR11846">
    <property type="entry name" value="ADENYLOSUCCINATE SYNTHETASE"/>
    <property type="match status" value="1"/>
</dbReference>
<dbReference type="OrthoDB" id="10265645at2759"/>
<evidence type="ECO:0000256" key="10">
    <source>
        <dbReference type="ARBA" id="ARBA00050432"/>
    </source>
</evidence>
<comment type="pathway">
    <text evidence="11 13">Purine metabolism; AMP biosynthesis via de novo pathway; AMP from IMP: step 1/2.</text>
</comment>
<dbReference type="HAMAP" id="MF_03126">
    <property type="entry name" value="Adenylosucc_synth_vert_basic"/>
    <property type="match status" value="1"/>
</dbReference>
<feature type="binding site" evidence="11">
    <location>
        <position position="61"/>
    </location>
    <ligand>
        <name>Mg(2+)</name>
        <dbReference type="ChEBI" id="CHEBI:18420"/>
    </ligand>
</feature>